<feature type="binding site" evidence="7">
    <location>
        <position position="89"/>
    </location>
    <ligand>
        <name>L-aspartate</name>
        <dbReference type="ChEBI" id="CHEBI:29991"/>
    </ligand>
</feature>
<feature type="binding site" evidence="7">
    <location>
        <position position="171"/>
    </location>
    <ligand>
        <name>L-aspartate</name>
        <dbReference type="ChEBI" id="CHEBI:29991"/>
    </ligand>
</feature>
<feature type="binding site" evidence="7">
    <location>
        <position position="61"/>
    </location>
    <ligand>
        <name>carbamoyl phosphate</name>
        <dbReference type="ChEBI" id="CHEBI:58228"/>
    </ligand>
</feature>
<evidence type="ECO:0000256" key="1">
    <source>
        <dbReference type="ARBA" id="ARBA00004852"/>
    </source>
</evidence>
<dbReference type="GO" id="GO:0004070">
    <property type="term" value="F:aspartate carbamoyltransferase activity"/>
    <property type="evidence" value="ECO:0007669"/>
    <property type="project" value="UniProtKB-UniRule"/>
</dbReference>
<evidence type="ECO:0000259" key="8">
    <source>
        <dbReference type="Pfam" id="PF00185"/>
    </source>
</evidence>
<comment type="subunit">
    <text evidence="7">Heterooligomer of catalytic and regulatory chains.</text>
</comment>
<dbReference type="InterPro" id="IPR002082">
    <property type="entry name" value="Asp_carbamoyltransf"/>
</dbReference>
<sequence length="312" mass="34500">MTSMSFKGMDIISISDLTKDQIEEILNLANKMIPYAKGEKTTKALEGRILANLFFEPSTRTRLSFESAMIRLGGSNIGITDHQNSSVAKGETLADTIRTVECYADAIVLRHPKEGAARLAAKFSEKPVINCGDGPGQHPTQTLVDLFTMKQEQGSMKDKNVVLVGDLKYGRTVHSLVEALALFGANLTFVAPDILQIPKESVKLLEKAGISINLERNLENVIADADVLYVTRIQKERFPDQSEYEKVAGSYKVDNTVLREAKKNLTIMHPLPRVDEIAPEVDYTENAKYFKQTFNAVPVRMAILSLIIGGQV</sequence>
<dbReference type="HOGENOM" id="CLU_043846_1_2_2"/>
<keyword evidence="11" id="KW-1185">Reference proteome</keyword>
<dbReference type="KEGG" id="mer:MMINT_05510"/>
<dbReference type="EMBL" id="CP005934">
    <property type="protein sequence ID" value="AGN25928.1"/>
    <property type="molecule type" value="Genomic_DNA"/>
</dbReference>
<dbReference type="Proteomes" id="UP000014070">
    <property type="component" value="Chromosome"/>
</dbReference>
<organism evidence="10 11">
    <name type="scientific">Methanomassiliicoccus intestinalis (strain Issoire-Mx1)</name>
    <dbReference type="NCBI Taxonomy" id="1295009"/>
    <lineage>
        <taxon>Archaea</taxon>
        <taxon>Methanobacteriati</taxon>
        <taxon>Thermoplasmatota</taxon>
        <taxon>Thermoplasmata</taxon>
        <taxon>Methanomassiliicoccales</taxon>
        <taxon>Methanomassiliicoccaceae</taxon>
        <taxon>Methanomassiliicoccus</taxon>
    </lineage>
</organism>
<name>R9T967_METII</name>
<evidence type="ECO:0000313" key="10">
    <source>
        <dbReference type="EMBL" id="AGN25928.1"/>
    </source>
</evidence>
<dbReference type="Gene3D" id="3.40.50.1370">
    <property type="entry name" value="Aspartate/ornithine carbamoyltransferase"/>
    <property type="match status" value="2"/>
</dbReference>
<evidence type="ECO:0000259" key="9">
    <source>
        <dbReference type="Pfam" id="PF02729"/>
    </source>
</evidence>
<feature type="binding site" evidence="7">
    <location>
        <position position="141"/>
    </location>
    <ligand>
        <name>carbamoyl phosphate</name>
        <dbReference type="ChEBI" id="CHEBI:58228"/>
    </ligand>
</feature>
<dbReference type="Pfam" id="PF02729">
    <property type="entry name" value="OTCace_N"/>
    <property type="match status" value="1"/>
</dbReference>
<feature type="binding site" evidence="7">
    <location>
        <position position="110"/>
    </location>
    <ligand>
        <name>carbamoyl phosphate</name>
        <dbReference type="ChEBI" id="CHEBI:58228"/>
    </ligand>
</feature>
<dbReference type="PANTHER" id="PTHR45753:SF6">
    <property type="entry name" value="ASPARTATE CARBAMOYLTRANSFERASE"/>
    <property type="match status" value="1"/>
</dbReference>
<accession>R9T967</accession>
<comment type="similarity">
    <text evidence="2 7">Belongs to the aspartate/ornithine carbamoyltransferase superfamily. ATCase family.</text>
</comment>
<evidence type="ECO:0000256" key="4">
    <source>
        <dbReference type="ARBA" id="ARBA00022975"/>
    </source>
</evidence>
<dbReference type="InterPro" id="IPR006130">
    <property type="entry name" value="Asp/Orn_carbamoylTrfase"/>
</dbReference>
<dbReference type="Pfam" id="PF00185">
    <property type="entry name" value="OTCace"/>
    <property type="match status" value="1"/>
</dbReference>
<dbReference type="InterPro" id="IPR036901">
    <property type="entry name" value="Asp/Orn_carbamoylTrfase_sf"/>
</dbReference>
<dbReference type="NCBIfam" id="TIGR00670">
    <property type="entry name" value="asp_carb_tr"/>
    <property type="match status" value="1"/>
</dbReference>
<dbReference type="FunCoup" id="R9T967">
    <property type="interactions" value="183"/>
</dbReference>
<feature type="binding site" evidence="7">
    <location>
        <position position="232"/>
    </location>
    <ligand>
        <name>L-aspartate</name>
        <dbReference type="ChEBI" id="CHEBI:29991"/>
    </ligand>
</feature>
<evidence type="ECO:0000256" key="3">
    <source>
        <dbReference type="ARBA" id="ARBA00022679"/>
    </source>
</evidence>
<feature type="binding site" evidence="7">
    <location>
        <position position="60"/>
    </location>
    <ligand>
        <name>carbamoyl phosphate</name>
        <dbReference type="ChEBI" id="CHEBI:58228"/>
    </ligand>
</feature>
<dbReference type="FunFam" id="3.40.50.1370:FF:000002">
    <property type="entry name" value="Aspartate carbamoyltransferase 2"/>
    <property type="match status" value="1"/>
</dbReference>
<evidence type="ECO:0000256" key="7">
    <source>
        <dbReference type="HAMAP-Rule" id="MF_00001"/>
    </source>
</evidence>
<dbReference type="GO" id="GO:0016597">
    <property type="term" value="F:amino acid binding"/>
    <property type="evidence" value="ECO:0007669"/>
    <property type="project" value="InterPro"/>
</dbReference>
<dbReference type="PANTHER" id="PTHR45753">
    <property type="entry name" value="ORNITHINE CARBAMOYLTRANSFERASE, MITOCHONDRIAL"/>
    <property type="match status" value="1"/>
</dbReference>
<reference evidence="10 11" key="1">
    <citation type="journal article" date="2013" name="Genome Announc.">
        <title>Genome sequence of 'Candidatus Methanomassiliicoccus intestinalis' Issoire-Mx1, a third thermoplasmatales-related methanogenic archaeon from human feces.</title>
        <authorList>
            <person name="Borrel G."/>
            <person name="Harris H.M."/>
            <person name="Parisot N."/>
            <person name="Gaci N."/>
            <person name="Tottey W."/>
            <person name="Mihajlovski A."/>
            <person name="Deane J."/>
            <person name="Gribaldo S."/>
            <person name="Bardot O."/>
            <person name="Peyretaillade E."/>
            <person name="Peyret P."/>
            <person name="O'Toole P.W."/>
            <person name="Brugere J.F."/>
        </authorList>
    </citation>
    <scope>NUCLEOTIDE SEQUENCE [LARGE SCALE GENOMIC DNA]</scope>
    <source>
        <strain evidence="10 11">Issoire-Mx1</strain>
    </source>
</reference>
<dbReference type="InParanoid" id="R9T967"/>
<feature type="binding site" evidence="7">
    <location>
        <position position="138"/>
    </location>
    <ligand>
        <name>carbamoyl phosphate</name>
        <dbReference type="ChEBI" id="CHEBI:58228"/>
    </ligand>
</feature>
<protein>
    <recommendedName>
        <fullName evidence="7">Aspartate carbamoyltransferase</fullName>
        <ecNumber evidence="7">2.1.3.2</ecNumber>
    </recommendedName>
    <alternativeName>
        <fullName evidence="7">Aspartate transcarbamylase</fullName>
        <shortName evidence="7">ATCase</shortName>
    </alternativeName>
</protein>
<evidence type="ECO:0000256" key="5">
    <source>
        <dbReference type="ARBA" id="ARBA00043884"/>
    </source>
</evidence>
<comment type="catalytic activity">
    <reaction evidence="6 7">
        <text>carbamoyl phosphate + L-aspartate = N-carbamoyl-L-aspartate + phosphate + H(+)</text>
        <dbReference type="Rhea" id="RHEA:20013"/>
        <dbReference type="ChEBI" id="CHEBI:15378"/>
        <dbReference type="ChEBI" id="CHEBI:29991"/>
        <dbReference type="ChEBI" id="CHEBI:32814"/>
        <dbReference type="ChEBI" id="CHEBI:43474"/>
        <dbReference type="ChEBI" id="CHEBI:58228"/>
        <dbReference type="EC" id="2.1.3.2"/>
    </reaction>
</comment>
<gene>
    <name evidence="7" type="primary">pyrB</name>
    <name evidence="10" type="ORF">MMINT_05510</name>
</gene>
<comment type="pathway">
    <text evidence="1 7">Pyrimidine metabolism; UMP biosynthesis via de novo pathway; (S)-dihydroorotate from bicarbonate: step 2/3.</text>
</comment>
<dbReference type="AlphaFoldDB" id="R9T967"/>
<evidence type="ECO:0000256" key="2">
    <source>
        <dbReference type="ARBA" id="ARBA00008896"/>
    </source>
</evidence>
<dbReference type="GO" id="GO:0006520">
    <property type="term" value="P:amino acid metabolic process"/>
    <property type="evidence" value="ECO:0007669"/>
    <property type="project" value="InterPro"/>
</dbReference>
<feature type="binding site" evidence="7">
    <location>
        <position position="272"/>
    </location>
    <ligand>
        <name>carbamoyl phosphate</name>
        <dbReference type="ChEBI" id="CHEBI:58228"/>
    </ligand>
</feature>
<dbReference type="InterPro" id="IPR006131">
    <property type="entry name" value="Asp_carbamoyltransf_Asp/Orn-bd"/>
</dbReference>
<feature type="binding site" evidence="7">
    <location>
        <position position="271"/>
    </location>
    <ligand>
        <name>carbamoyl phosphate</name>
        <dbReference type="ChEBI" id="CHEBI:58228"/>
    </ligand>
</feature>
<feature type="domain" description="Aspartate/ornithine carbamoyltransferase Asp/Orn-binding" evidence="8">
    <location>
        <begin position="157"/>
        <end position="306"/>
    </location>
</feature>
<evidence type="ECO:0000313" key="11">
    <source>
        <dbReference type="Proteomes" id="UP000014070"/>
    </source>
</evidence>
<dbReference type="GO" id="GO:0006207">
    <property type="term" value="P:'de novo' pyrimidine nucleobase biosynthetic process"/>
    <property type="evidence" value="ECO:0007669"/>
    <property type="project" value="InterPro"/>
</dbReference>
<dbReference type="GO" id="GO:0044205">
    <property type="term" value="P:'de novo' UMP biosynthetic process"/>
    <property type="evidence" value="ECO:0007669"/>
    <property type="project" value="UniProtKB-UniRule"/>
</dbReference>
<dbReference type="HAMAP" id="MF_00001">
    <property type="entry name" value="Asp_carb_tr"/>
    <property type="match status" value="1"/>
</dbReference>
<dbReference type="SUPFAM" id="SSF53671">
    <property type="entry name" value="Aspartate/ornithine carbamoyltransferase"/>
    <property type="match status" value="1"/>
</dbReference>
<proteinExistence type="inferred from homology"/>
<dbReference type="STRING" id="1295009.MMINT_05510"/>
<dbReference type="UniPathway" id="UPA00070">
    <property type="reaction ID" value="UER00116"/>
</dbReference>
<dbReference type="EC" id="2.1.3.2" evidence="7"/>
<dbReference type="InterPro" id="IPR006132">
    <property type="entry name" value="Asp/Orn_carbamoyltranf_P-bd"/>
</dbReference>
<keyword evidence="4 7" id="KW-0665">Pyrimidine biosynthesis</keyword>
<evidence type="ECO:0000256" key="6">
    <source>
        <dbReference type="ARBA" id="ARBA00048859"/>
    </source>
</evidence>
<keyword evidence="3 7" id="KW-0808">Transferase</keyword>
<dbReference type="PRINTS" id="PR00100">
    <property type="entry name" value="AOTCASE"/>
</dbReference>
<comment type="function">
    <text evidence="5 7">Catalyzes the condensation of carbamoyl phosphate and aspartate to form carbamoyl aspartate and inorganic phosphate, the committed step in the de novo pyrimidine nucleotide biosynthesis pathway.</text>
</comment>
<dbReference type="PRINTS" id="PR00101">
    <property type="entry name" value="ATCASE"/>
</dbReference>
<dbReference type="OrthoDB" id="7792at2157"/>
<dbReference type="PROSITE" id="PS00097">
    <property type="entry name" value="CARBAMOYLTRANSFERASE"/>
    <property type="match status" value="1"/>
</dbReference>
<dbReference type="NCBIfam" id="NF002032">
    <property type="entry name" value="PRK00856.1"/>
    <property type="match status" value="1"/>
</dbReference>
<feature type="domain" description="Aspartate/ornithine carbamoyltransferase carbamoyl-P binding" evidence="9">
    <location>
        <begin position="10"/>
        <end position="151"/>
    </location>
</feature>
<dbReference type="FunFam" id="3.40.50.1370:FF:000001">
    <property type="entry name" value="Aspartate carbamoyltransferase"/>
    <property type="match status" value="1"/>
</dbReference>